<gene>
    <name evidence="1" type="ORF">SAMN06265374_2229</name>
</gene>
<comment type="caution">
    <text evidence="1">The sequence shown here is derived from an EMBL/GenBank/DDBJ whole genome shotgun (WGS) entry which is preliminary data.</text>
</comment>
<evidence type="ECO:0000313" key="2">
    <source>
        <dbReference type="Proteomes" id="UP001157914"/>
    </source>
</evidence>
<sequence>MNRFHKRLFASHRICGRVEGLLRTFASDRTGASAVELALLWPFMLLIYIGLFEVNEAFNQDRKISRTASSIADLVAQTQTISLAELVAVTDAGDALMAPYPTTGRIGLMIASVSIDANDNATTDWSYSSGTGAAWTAGDPPGETLPDEIVQANTSFIVAKAEYSFAPSFPDLWSNPLFSEFGAQDSILGQSITLSDTVYLRPRLVSQIACSDCP</sequence>
<evidence type="ECO:0000313" key="1">
    <source>
        <dbReference type="EMBL" id="SMP22911.1"/>
    </source>
</evidence>
<reference evidence="1 2" key="1">
    <citation type="submission" date="2017-05" db="EMBL/GenBank/DDBJ databases">
        <authorList>
            <person name="Varghese N."/>
            <person name="Submissions S."/>
        </authorList>
    </citation>
    <scope>NUCLEOTIDE SEQUENCE [LARGE SCALE GENOMIC DNA]</scope>
    <source>
        <strain evidence="1 2">DSM 15949</strain>
    </source>
</reference>
<accession>A0ABY1NZP5</accession>
<dbReference type="Proteomes" id="UP001157914">
    <property type="component" value="Unassembled WGS sequence"/>
</dbReference>
<proteinExistence type="predicted"/>
<dbReference type="EMBL" id="FXTT01000003">
    <property type="protein sequence ID" value="SMP22911.1"/>
    <property type="molecule type" value="Genomic_DNA"/>
</dbReference>
<protein>
    <submittedName>
        <fullName evidence="1">Flp pilus assembly protein TadG</fullName>
    </submittedName>
</protein>
<keyword evidence="2" id="KW-1185">Reference proteome</keyword>
<name>A0ABY1NZP5_9HYPH</name>
<organism evidence="1 2">
    <name type="scientific">Roseibium denhamense</name>
    <dbReference type="NCBI Taxonomy" id="76305"/>
    <lineage>
        <taxon>Bacteria</taxon>
        <taxon>Pseudomonadati</taxon>
        <taxon>Pseudomonadota</taxon>
        <taxon>Alphaproteobacteria</taxon>
        <taxon>Hyphomicrobiales</taxon>
        <taxon>Stappiaceae</taxon>
        <taxon>Roseibium</taxon>
    </lineage>
</organism>